<organism evidence="1 2">
    <name type="scientific">Catenuloplanes niger</name>
    <dbReference type="NCBI Taxonomy" id="587534"/>
    <lineage>
        <taxon>Bacteria</taxon>
        <taxon>Bacillati</taxon>
        <taxon>Actinomycetota</taxon>
        <taxon>Actinomycetes</taxon>
        <taxon>Micromonosporales</taxon>
        <taxon>Micromonosporaceae</taxon>
        <taxon>Catenuloplanes</taxon>
    </lineage>
</organism>
<evidence type="ECO:0000313" key="2">
    <source>
        <dbReference type="Proteomes" id="UP001183629"/>
    </source>
</evidence>
<evidence type="ECO:0000313" key="1">
    <source>
        <dbReference type="EMBL" id="MDR7319806.1"/>
    </source>
</evidence>
<gene>
    <name evidence="1" type="ORF">J2S44_000056</name>
</gene>
<comment type="caution">
    <text evidence="1">The sequence shown here is derived from an EMBL/GenBank/DDBJ whole genome shotgun (WGS) entry which is preliminary data.</text>
</comment>
<dbReference type="RefSeq" id="WP_310407650.1">
    <property type="nucleotide sequence ID" value="NZ_JAVDYC010000001.1"/>
</dbReference>
<dbReference type="AlphaFoldDB" id="A0AAE3ZJF6"/>
<accession>A0AAE3ZJF6</accession>
<reference evidence="1 2" key="1">
    <citation type="submission" date="2023-07" db="EMBL/GenBank/DDBJ databases">
        <title>Sequencing the genomes of 1000 actinobacteria strains.</title>
        <authorList>
            <person name="Klenk H.-P."/>
        </authorList>
    </citation>
    <scope>NUCLEOTIDE SEQUENCE [LARGE SCALE GENOMIC DNA]</scope>
    <source>
        <strain evidence="1 2">DSM 44711</strain>
    </source>
</reference>
<dbReference type="Proteomes" id="UP001183629">
    <property type="component" value="Unassembled WGS sequence"/>
</dbReference>
<keyword evidence="2" id="KW-1185">Reference proteome</keyword>
<name>A0AAE3ZJF6_9ACTN</name>
<protein>
    <submittedName>
        <fullName evidence="1">Ornithine cyclodeaminase/alanine dehydrogenase-like protein (Mu-crystallin family)</fullName>
    </submittedName>
</protein>
<proteinExistence type="predicted"/>
<sequence>MIPYFPASEVFRLLSPGDAVTAVITAIAEGTLSPDRLVPMRDVILGRTPIPGDRPVLFTGSGMSWQDLVIAEALLARRSLPGP</sequence>
<dbReference type="EMBL" id="JAVDYC010000001">
    <property type="protein sequence ID" value="MDR7319806.1"/>
    <property type="molecule type" value="Genomic_DNA"/>
</dbReference>